<gene>
    <name evidence="1" type="ORF">EVJ46_06180</name>
</gene>
<dbReference type="AlphaFoldDB" id="A0A519BH70"/>
<evidence type="ECO:0000313" key="1">
    <source>
        <dbReference type="EMBL" id="RZD16592.1"/>
    </source>
</evidence>
<comment type="caution">
    <text evidence="1">The sequence shown here is derived from an EMBL/GenBank/DDBJ whole genome shotgun (WGS) entry which is preliminary data.</text>
</comment>
<dbReference type="EMBL" id="SGBC01000002">
    <property type="protein sequence ID" value="RZD16592.1"/>
    <property type="molecule type" value="Genomic_DNA"/>
</dbReference>
<dbReference type="Proteomes" id="UP000316562">
    <property type="component" value="Unassembled WGS sequence"/>
</dbReference>
<organism evidence="1 2">
    <name type="scientific">Acididesulfobacter guangdongensis</name>
    <dbReference type="NCBI Taxonomy" id="2597225"/>
    <lineage>
        <taxon>Bacteria</taxon>
        <taxon>Deltaproteobacteria</taxon>
        <taxon>Candidatus Acidulodesulfobacterales</taxon>
        <taxon>Candidatus Acididesulfobacter</taxon>
    </lineage>
</organism>
<name>A0A519BH70_ACIG2</name>
<sequence length="108" mass="12420">MQPKFDIHKGKIYKFTLIDKSKPDGKQRKDLYFFAQDTDIVPLDFFKSSYALNDPLIDPTPFLNSSGLIPITIDDVVSESIEVVKNNEADKLIERGVFKLKNPLWTEE</sequence>
<evidence type="ECO:0000313" key="2">
    <source>
        <dbReference type="Proteomes" id="UP000316562"/>
    </source>
</evidence>
<accession>A0A519BH70</accession>
<protein>
    <submittedName>
        <fullName evidence="1">Uncharacterized protein</fullName>
    </submittedName>
</protein>
<reference evidence="1 2" key="1">
    <citation type="journal article" date="2019" name="ISME J.">
        <title>Insights into ecological role of a new deltaproteobacterial order Candidatus Acidulodesulfobacterales by metagenomics and metatranscriptomics.</title>
        <authorList>
            <person name="Tan S."/>
            <person name="Liu J."/>
            <person name="Fang Y."/>
            <person name="Hedlund B.P."/>
            <person name="Lian Z.H."/>
            <person name="Huang L.Y."/>
            <person name="Li J.T."/>
            <person name="Huang L.N."/>
            <person name="Li W.J."/>
            <person name="Jiang H.C."/>
            <person name="Dong H.L."/>
            <person name="Shu W.S."/>
        </authorList>
    </citation>
    <scope>NUCLEOTIDE SEQUENCE [LARGE SCALE GENOMIC DNA]</scope>
    <source>
        <strain evidence="1">AP2</strain>
    </source>
</reference>
<proteinExistence type="predicted"/>